<dbReference type="InterPro" id="IPR035965">
    <property type="entry name" value="PAS-like_dom_sf"/>
</dbReference>
<accession>A0ABT1TD35</accession>
<dbReference type="EMBL" id="JANIBJ010000006">
    <property type="protein sequence ID" value="MCQ8103372.1"/>
    <property type="molecule type" value="Genomic_DNA"/>
</dbReference>
<proteinExistence type="predicted"/>
<evidence type="ECO:0000259" key="1">
    <source>
        <dbReference type="Pfam" id="PF08670"/>
    </source>
</evidence>
<sequence>MQKIPAPAQGNHFYRDHVALLIDSYRQLLQRSFLHDIGEDCLGQRVFEAEFALLSHNTDPDPLFNYANLKALELFELSWDELIGMPSRLSVEPENQQARERLMAAVTDKGFVDNYTGIRVSKTGRRFRIDNVAIWNVHDRLGRYLGQAACFSDWTYL</sequence>
<feature type="domain" description="MEKHLA" evidence="1">
    <location>
        <begin position="16"/>
        <end position="155"/>
    </location>
</feature>
<comment type="caution">
    <text evidence="2">The sequence shown here is derived from an EMBL/GenBank/DDBJ whole genome shotgun (WGS) entry which is preliminary data.</text>
</comment>
<dbReference type="SUPFAM" id="SSF55785">
    <property type="entry name" value="PYP-like sensor domain (PAS domain)"/>
    <property type="match status" value="1"/>
</dbReference>
<evidence type="ECO:0000313" key="2">
    <source>
        <dbReference type="EMBL" id="MCQ8103372.1"/>
    </source>
</evidence>
<evidence type="ECO:0000313" key="3">
    <source>
        <dbReference type="Proteomes" id="UP001524499"/>
    </source>
</evidence>
<protein>
    <submittedName>
        <fullName evidence="2">MEKHLA domain-containing protein</fullName>
    </submittedName>
</protein>
<reference evidence="2 3" key="1">
    <citation type="submission" date="2022-07" db="EMBL/GenBank/DDBJ databases">
        <title>Methylomonas rivi sp. nov., Methylomonas rosea sp. nov., Methylomonas aureus sp. nov. and Methylomonas subterranea sp. nov., four novel methanotrophs isolated from a freshwater creek and the deep terrestrial subsurface.</title>
        <authorList>
            <person name="Abin C."/>
            <person name="Sankaranarayanan K."/>
            <person name="Garner C."/>
            <person name="Sindelar R."/>
            <person name="Kotary K."/>
            <person name="Garner R."/>
            <person name="Barclay S."/>
            <person name="Lawson P."/>
            <person name="Krumholz L."/>
        </authorList>
    </citation>
    <scope>NUCLEOTIDE SEQUENCE [LARGE SCALE GENOMIC DNA]</scope>
    <source>
        <strain evidence="2 3">SURF-2</strain>
    </source>
</reference>
<dbReference type="RefSeq" id="WP_256601065.1">
    <property type="nucleotide sequence ID" value="NZ_JANIBJ010000006.1"/>
</dbReference>
<dbReference type="Pfam" id="PF08670">
    <property type="entry name" value="MEKHLA"/>
    <property type="match status" value="1"/>
</dbReference>
<dbReference type="Gene3D" id="3.30.450.20">
    <property type="entry name" value="PAS domain"/>
    <property type="match status" value="1"/>
</dbReference>
<organism evidence="2 3">
    <name type="scientific">Methylomonas subterranea</name>
    <dbReference type="NCBI Taxonomy" id="2952225"/>
    <lineage>
        <taxon>Bacteria</taxon>
        <taxon>Pseudomonadati</taxon>
        <taxon>Pseudomonadota</taxon>
        <taxon>Gammaproteobacteria</taxon>
        <taxon>Methylococcales</taxon>
        <taxon>Methylococcaceae</taxon>
        <taxon>Methylomonas</taxon>
    </lineage>
</organism>
<name>A0ABT1TD35_9GAMM</name>
<gene>
    <name evidence="2" type="ORF">NP590_04570</name>
</gene>
<dbReference type="InterPro" id="IPR013978">
    <property type="entry name" value="MEKHLA"/>
</dbReference>
<dbReference type="Proteomes" id="UP001524499">
    <property type="component" value="Unassembled WGS sequence"/>
</dbReference>
<keyword evidence="3" id="KW-1185">Reference proteome</keyword>